<protein>
    <recommendedName>
        <fullName evidence="3">Protein phosphatase 1 regulatory subunit 15A/B C-terminal domain-containing protein</fullName>
    </recommendedName>
</protein>
<dbReference type="Proteomes" id="UP001163046">
    <property type="component" value="Unassembled WGS sequence"/>
</dbReference>
<evidence type="ECO:0008006" key="3">
    <source>
        <dbReference type="Google" id="ProtNLM"/>
    </source>
</evidence>
<comment type="caution">
    <text evidence="1">The sequence shown here is derived from an EMBL/GenBank/DDBJ whole genome shotgun (WGS) entry which is preliminary data.</text>
</comment>
<dbReference type="GO" id="GO:0005783">
    <property type="term" value="C:endoplasmic reticulum"/>
    <property type="evidence" value="ECO:0007669"/>
    <property type="project" value="TreeGrafter"/>
</dbReference>
<dbReference type="PANTHER" id="PTHR16489:SF12">
    <property type="entry name" value="GH11727P"/>
    <property type="match status" value="1"/>
</dbReference>
<dbReference type="InterPro" id="IPR051254">
    <property type="entry name" value="PPP1R15"/>
</dbReference>
<keyword evidence="2" id="KW-1185">Reference proteome</keyword>
<dbReference type="EMBL" id="MU826830">
    <property type="protein sequence ID" value="KAJ7373774.1"/>
    <property type="molecule type" value="Genomic_DNA"/>
</dbReference>
<accession>A0A9W9Z3N6</accession>
<evidence type="ECO:0000313" key="2">
    <source>
        <dbReference type="Proteomes" id="UP001163046"/>
    </source>
</evidence>
<dbReference type="OrthoDB" id="5976067at2759"/>
<proteinExistence type="predicted"/>
<organism evidence="1 2">
    <name type="scientific">Desmophyllum pertusum</name>
    <dbReference type="NCBI Taxonomy" id="174260"/>
    <lineage>
        <taxon>Eukaryota</taxon>
        <taxon>Metazoa</taxon>
        <taxon>Cnidaria</taxon>
        <taxon>Anthozoa</taxon>
        <taxon>Hexacorallia</taxon>
        <taxon>Scleractinia</taxon>
        <taxon>Caryophylliina</taxon>
        <taxon>Caryophylliidae</taxon>
        <taxon>Desmophyllum</taxon>
    </lineage>
</organism>
<dbReference type="AlphaFoldDB" id="A0A9W9Z3N6"/>
<dbReference type="GO" id="GO:0000164">
    <property type="term" value="C:protein phosphatase type 1 complex"/>
    <property type="evidence" value="ECO:0007669"/>
    <property type="project" value="TreeGrafter"/>
</dbReference>
<sequence>MLDQMFVTLLEGAVMCVGVPYILNLCKNVFGSWIVESGVHVWRSTVIDEVSQEDPTEDMVETEQVLRTNLFSCLELQSKNSLSAIHFQRYCQFLSNHTGSNAKNMWYDQSFFSEPKLPQNSAQKLMHSMENSQPVDMRTSPYSELKDLYCHFKVTSSFSAGAKENRHCDLTKISHDILKDTFGYLDSSDTMTEKGSKVPSFMKFPDEMCDANEFDMSVSDCIYDQDGQLVRMFVCFDIEHSDTSSIACSSDSGCKNWESDCEDFIVFDNSYADDSHCCTRFDFVCETCKLHKETFAKSVVLSSNLYCEVSVMESFDNKLDSFVHEILQPNMCFTSKELILRKTSSEKEDANSRKDFISRSTTGKTVSPDKRKKKVCFKPDHELAVVHPMVVWNFAYRQARKGTWEVDALDRLRFQKRIKELDEILTPVLLAKMETIILP</sequence>
<gene>
    <name evidence="1" type="ORF">OS493_011383</name>
</gene>
<dbReference type="GO" id="GO:0019888">
    <property type="term" value="F:protein phosphatase regulator activity"/>
    <property type="evidence" value="ECO:0007669"/>
    <property type="project" value="TreeGrafter"/>
</dbReference>
<dbReference type="GO" id="GO:0034976">
    <property type="term" value="P:response to endoplasmic reticulum stress"/>
    <property type="evidence" value="ECO:0007669"/>
    <property type="project" value="TreeGrafter"/>
</dbReference>
<evidence type="ECO:0000313" key="1">
    <source>
        <dbReference type="EMBL" id="KAJ7373774.1"/>
    </source>
</evidence>
<reference evidence="1" key="1">
    <citation type="submission" date="2023-01" db="EMBL/GenBank/DDBJ databases">
        <title>Genome assembly of the deep-sea coral Lophelia pertusa.</title>
        <authorList>
            <person name="Herrera S."/>
            <person name="Cordes E."/>
        </authorList>
    </citation>
    <scope>NUCLEOTIDE SEQUENCE</scope>
    <source>
        <strain evidence="1">USNM1676648</strain>
        <tissue evidence="1">Polyp</tissue>
    </source>
</reference>
<dbReference type="PANTHER" id="PTHR16489">
    <property type="entry name" value="GH11727P"/>
    <property type="match status" value="1"/>
</dbReference>
<name>A0A9W9Z3N6_9CNID</name>